<dbReference type="HOGENOM" id="CLU_044450_2_0_5"/>
<organism evidence="3 4">
    <name type="scientific">Pseudoroseomonas cervicalis ATCC 49957</name>
    <dbReference type="NCBI Taxonomy" id="525371"/>
    <lineage>
        <taxon>Bacteria</taxon>
        <taxon>Pseudomonadati</taxon>
        <taxon>Pseudomonadota</taxon>
        <taxon>Alphaproteobacteria</taxon>
        <taxon>Acetobacterales</taxon>
        <taxon>Roseomonadaceae</taxon>
        <taxon>Roseomonas</taxon>
    </lineage>
</organism>
<dbReference type="Pfam" id="PF04233">
    <property type="entry name" value="Phage_Mu_F"/>
    <property type="match status" value="1"/>
</dbReference>
<protein>
    <submittedName>
        <fullName evidence="3">Phage protein F-like protein</fullName>
    </submittedName>
</protein>
<evidence type="ECO:0000259" key="2">
    <source>
        <dbReference type="Pfam" id="PF04233"/>
    </source>
</evidence>
<reference evidence="3 4" key="1">
    <citation type="submission" date="2010-04" db="EMBL/GenBank/DDBJ databases">
        <authorList>
            <person name="Qin X."/>
            <person name="Bachman B."/>
            <person name="Battles P."/>
            <person name="Bell A."/>
            <person name="Bess C."/>
            <person name="Bickham C."/>
            <person name="Chaboub L."/>
            <person name="Chen D."/>
            <person name="Coyle M."/>
            <person name="Deiros D.R."/>
            <person name="Dinh H."/>
            <person name="Forbes L."/>
            <person name="Fowler G."/>
            <person name="Francisco L."/>
            <person name="Fu Q."/>
            <person name="Gubbala S."/>
            <person name="Hale W."/>
            <person name="Han Y."/>
            <person name="Hemphill L."/>
            <person name="Highlander S.K."/>
            <person name="Hirani K."/>
            <person name="Hogues M."/>
            <person name="Jackson L."/>
            <person name="Jakkamsetti A."/>
            <person name="Javaid M."/>
            <person name="Jiang H."/>
            <person name="Korchina V."/>
            <person name="Kovar C."/>
            <person name="Lara F."/>
            <person name="Lee S."/>
            <person name="Mata R."/>
            <person name="Mathew T."/>
            <person name="Moen C."/>
            <person name="Morales K."/>
            <person name="Munidasa M."/>
            <person name="Nazareth L."/>
            <person name="Ngo R."/>
            <person name="Nguyen L."/>
            <person name="Okwuonu G."/>
            <person name="Ongeri F."/>
            <person name="Patil S."/>
            <person name="Petrosino J."/>
            <person name="Pham C."/>
            <person name="Pham P."/>
            <person name="Pu L.-L."/>
            <person name="Puazo M."/>
            <person name="Raj R."/>
            <person name="Reid J."/>
            <person name="Rouhana J."/>
            <person name="Saada N."/>
            <person name="Shang Y."/>
            <person name="Simmons D."/>
            <person name="Thornton R."/>
            <person name="Warren J."/>
            <person name="Weissenberger G."/>
            <person name="Zhang J."/>
            <person name="Zhang L."/>
            <person name="Zhou C."/>
            <person name="Zhu D."/>
            <person name="Muzny D."/>
            <person name="Worley K."/>
            <person name="Gibbs R."/>
        </authorList>
    </citation>
    <scope>NUCLEOTIDE SEQUENCE [LARGE SCALE GENOMIC DNA]</scope>
    <source>
        <strain evidence="3 4">ATCC 49957</strain>
    </source>
</reference>
<sequence>MAVTTTTAAGLPFREAISFFAGKVGVTTESWSDVWRDAHTRAFMVAGAASDALVGDFQAEIAKAVAGELPFAEFRKRFDAIVERHGWTHNGTPGWRARVIYETNLSTAYAAGRYAQETDPDVLAVFPYWQYVHSGAAHPRKQHLAWNGLTLAADDPFWTTHYPPNGWGCGCYVRPLSARNLARMGKDGPDRSPDIVMRPWRNPRTGAVSQVPEGVDPGWDYNPGAAWRGGSPEVPVDARWRAVGPVPPLPPLPAKAPRSAPSAPA</sequence>
<evidence type="ECO:0000313" key="4">
    <source>
        <dbReference type="Proteomes" id="UP000005324"/>
    </source>
</evidence>
<dbReference type="Proteomes" id="UP000005324">
    <property type="component" value="Unassembled WGS sequence"/>
</dbReference>
<accession>D5RM71</accession>
<feature type="non-terminal residue" evidence="3">
    <location>
        <position position="265"/>
    </location>
</feature>
<dbReference type="EMBL" id="ADVL01000351">
    <property type="protein sequence ID" value="EFH11623.1"/>
    <property type="molecule type" value="Genomic_DNA"/>
</dbReference>
<keyword evidence="4" id="KW-1185">Reference proteome</keyword>
<feature type="compositionally biased region" description="Low complexity" evidence="1">
    <location>
        <begin position="255"/>
        <end position="265"/>
    </location>
</feature>
<dbReference type="InterPro" id="IPR006528">
    <property type="entry name" value="Phage_head_morphogenesis_dom"/>
</dbReference>
<feature type="domain" description="Phage head morphogenesis" evidence="2">
    <location>
        <begin position="81"/>
        <end position="173"/>
    </location>
</feature>
<feature type="region of interest" description="Disordered" evidence="1">
    <location>
        <begin position="184"/>
        <end position="265"/>
    </location>
</feature>
<dbReference type="AlphaFoldDB" id="D5RM71"/>
<comment type="caution">
    <text evidence="3">The sequence shown here is derived from an EMBL/GenBank/DDBJ whole genome shotgun (WGS) entry which is preliminary data.</text>
</comment>
<evidence type="ECO:0000256" key="1">
    <source>
        <dbReference type="SAM" id="MobiDB-lite"/>
    </source>
</evidence>
<evidence type="ECO:0000313" key="3">
    <source>
        <dbReference type="EMBL" id="EFH11623.1"/>
    </source>
</evidence>
<proteinExistence type="predicted"/>
<name>D5RM71_9PROT</name>
<feature type="compositionally biased region" description="Pro residues" evidence="1">
    <location>
        <begin position="245"/>
        <end position="254"/>
    </location>
</feature>
<gene>
    <name evidence="3" type="ORF">HMPREF0731_2182</name>
</gene>
<dbReference type="RefSeq" id="WP_007004599.1">
    <property type="nucleotide sequence ID" value="NZ_GG770779.1"/>
</dbReference>
<feature type="compositionally biased region" description="Basic and acidic residues" evidence="1">
    <location>
        <begin position="184"/>
        <end position="193"/>
    </location>
</feature>